<dbReference type="RefSeq" id="WP_345615717.1">
    <property type="nucleotide sequence ID" value="NZ_BAABJV010000018.1"/>
</dbReference>
<gene>
    <name evidence="2" type="ORF">GCM10023329_50060</name>
</gene>
<organism evidence="2 3">
    <name type="scientific">Streptomyces sanyensis</name>
    <dbReference type="NCBI Taxonomy" id="568869"/>
    <lineage>
        <taxon>Bacteria</taxon>
        <taxon>Bacillati</taxon>
        <taxon>Actinomycetota</taxon>
        <taxon>Actinomycetes</taxon>
        <taxon>Kitasatosporales</taxon>
        <taxon>Streptomycetaceae</taxon>
        <taxon>Streptomyces</taxon>
    </lineage>
</organism>
<reference evidence="3" key="1">
    <citation type="journal article" date="2019" name="Int. J. Syst. Evol. Microbiol.">
        <title>The Global Catalogue of Microorganisms (GCM) 10K type strain sequencing project: providing services to taxonomists for standard genome sequencing and annotation.</title>
        <authorList>
            <consortium name="The Broad Institute Genomics Platform"/>
            <consortium name="The Broad Institute Genome Sequencing Center for Infectious Disease"/>
            <person name="Wu L."/>
            <person name="Ma J."/>
        </authorList>
    </citation>
    <scope>NUCLEOTIDE SEQUENCE [LARGE SCALE GENOMIC DNA]</scope>
    <source>
        <strain evidence="3">JCM 18324</strain>
    </source>
</reference>
<evidence type="ECO:0000313" key="3">
    <source>
        <dbReference type="Proteomes" id="UP001501147"/>
    </source>
</evidence>
<keyword evidence="3" id="KW-1185">Reference proteome</keyword>
<comment type="caution">
    <text evidence="2">The sequence shown here is derived from an EMBL/GenBank/DDBJ whole genome shotgun (WGS) entry which is preliminary data.</text>
</comment>
<evidence type="ECO:0000313" key="2">
    <source>
        <dbReference type="EMBL" id="GAA4792139.1"/>
    </source>
</evidence>
<feature type="region of interest" description="Disordered" evidence="1">
    <location>
        <begin position="1"/>
        <end position="50"/>
    </location>
</feature>
<accession>A0ABP9B8V3</accession>
<sequence>MDTPYGGFDDGPAAPGGPLPGPEARERPAGAVLTEPGAPDDRTTTPARGGVAVAAKASGLPVVLPRTDADGG</sequence>
<proteinExistence type="predicted"/>
<dbReference type="Proteomes" id="UP001501147">
    <property type="component" value="Unassembled WGS sequence"/>
</dbReference>
<dbReference type="EMBL" id="BAABJV010000018">
    <property type="protein sequence ID" value="GAA4792139.1"/>
    <property type="molecule type" value="Genomic_DNA"/>
</dbReference>
<feature type="compositionally biased region" description="Low complexity" evidence="1">
    <location>
        <begin position="1"/>
        <end position="13"/>
    </location>
</feature>
<name>A0ABP9B8V3_9ACTN</name>
<evidence type="ECO:0000256" key="1">
    <source>
        <dbReference type="SAM" id="MobiDB-lite"/>
    </source>
</evidence>
<protein>
    <submittedName>
        <fullName evidence="2">Uncharacterized protein</fullName>
    </submittedName>
</protein>